<dbReference type="PRINTS" id="PR00095">
    <property type="entry name" value="ANTSNTHASEI"/>
</dbReference>
<feature type="domain" description="Chorismate-utilising enzyme C-terminal" evidence="1">
    <location>
        <begin position="190"/>
        <end position="443"/>
    </location>
</feature>
<dbReference type="InterPro" id="IPR019999">
    <property type="entry name" value="Anth_synth_I-like"/>
</dbReference>
<accession>A0ABZ0IA48</accession>
<protein>
    <submittedName>
        <fullName evidence="3">Anthranilate synthase component I family protein</fullName>
    </submittedName>
</protein>
<evidence type="ECO:0000259" key="2">
    <source>
        <dbReference type="Pfam" id="PF04715"/>
    </source>
</evidence>
<dbReference type="Pfam" id="PF00425">
    <property type="entry name" value="Chorismate_bind"/>
    <property type="match status" value="1"/>
</dbReference>
<keyword evidence="4" id="KW-1185">Reference proteome</keyword>
<feature type="domain" description="Anthranilate synthase component I N-terminal" evidence="2">
    <location>
        <begin position="19"/>
        <end position="143"/>
    </location>
</feature>
<evidence type="ECO:0000313" key="4">
    <source>
        <dbReference type="Proteomes" id="UP001626549"/>
    </source>
</evidence>
<evidence type="ECO:0000313" key="3">
    <source>
        <dbReference type="EMBL" id="WOJ95946.1"/>
    </source>
</evidence>
<proteinExistence type="predicted"/>
<dbReference type="InterPro" id="IPR006805">
    <property type="entry name" value="Anth_synth_I_N"/>
</dbReference>
<sequence length="455" mass="50568">MTESPHKVLTRCASVPFHDDPCNVYARLRSLGHTSLLDSGGSSRGRYDIIAAQADGSRGLRVDSGTSNDNLNLIINKWKASAQQQVTTHRPAGDLPFYGGYIGHLSYAVGRRLQGMPARTDDCSPIATVHYYPWAVVQDRHKRCSWLVGEATVVDRIAPTIQNLLATKKKEPEAANFKLEKAFEGEWSLDDYKQRFQKVKNYISSGDCYQVNIGQPFSSRYAGDLFAAYRQLRKIAKAPFSGFFPLSENQSLVSLSPERFLTVDNRQVESRPIKGTRPRHKNTPEDKAAATALMDSDKERAENLMIVDLLRNDIGRYCTPGSVTAPELFKLESYATVHHLVSVVKGELSADHSTLDLLFGCMPGGSITGAPKRRAMEIIDDIEPAARNHWCGSLFYLSRHGRLDSNISIRTLFNEGATLHCWAGGGLVDDSQALAEYQEQRDKVGAFLSELERTL</sequence>
<reference evidence="3 4" key="1">
    <citation type="submission" date="2023-10" db="EMBL/GenBank/DDBJ databases">
        <title>Two novel species belonging to the OM43/NOR5 clade.</title>
        <authorList>
            <person name="Park M."/>
        </authorList>
    </citation>
    <scope>NUCLEOTIDE SEQUENCE [LARGE SCALE GENOMIC DNA]</scope>
    <source>
        <strain evidence="3 4">IMCC45268</strain>
    </source>
</reference>
<dbReference type="EMBL" id="CP136865">
    <property type="protein sequence ID" value="WOJ95946.1"/>
    <property type="molecule type" value="Genomic_DNA"/>
</dbReference>
<evidence type="ECO:0000259" key="1">
    <source>
        <dbReference type="Pfam" id="PF00425"/>
    </source>
</evidence>
<dbReference type="PANTHER" id="PTHR11236">
    <property type="entry name" value="AMINOBENZOATE/ANTHRANILATE SYNTHASE"/>
    <property type="match status" value="1"/>
</dbReference>
<dbReference type="InterPro" id="IPR005801">
    <property type="entry name" value="ADC_synthase"/>
</dbReference>
<name>A0ABZ0IA48_9GAMM</name>
<dbReference type="Gene3D" id="3.60.120.10">
    <property type="entry name" value="Anthranilate synthase"/>
    <property type="match status" value="1"/>
</dbReference>
<dbReference type="SUPFAM" id="SSF56322">
    <property type="entry name" value="ADC synthase"/>
    <property type="match status" value="1"/>
</dbReference>
<dbReference type="InterPro" id="IPR015890">
    <property type="entry name" value="Chorismate_C"/>
</dbReference>
<gene>
    <name evidence="3" type="ORF">R0137_11910</name>
</gene>
<dbReference type="RefSeq" id="WP_407326637.1">
    <property type="nucleotide sequence ID" value="NZ_CP136865.1"/>
</dbReference>
<dbReference type="Proteomes" id="UP001626549">
    <property type="component" value="Chromosome"/>
</dbReference>
<dbReference type="PANTHER" id="PTHR11236:SF50">
    <property type="entry name" value="AMINODEOXYCHORISMATE SYNTHASE COMPONENT 1"/>
    <property type="match status" value="1"/>
</dbReference>
<organism evidence="3 4">
    <name type="scientific">Congregibacter brevis</name>
    <dbReference type="NCBI Taxonomy" id="3081201"/>
    <lineage>
        <taxon>Bacteria</taxon>
        <taxon>Pseudomonadati</taxon>
        <taxon>Pseudomonadota</taxon>
        <taxon>Gammaproteobacteria</taxon>
        <taxon>Cellvibrionales</taxon>
        <taxon>Halieaceae</taxon>
        <taxon>Congregibacter</taxon>
    </lineage>
</organism>
<dbReference type="Pfam" id="PF04715">
    <property type="entry name" value="Anth_synt_I_N"/>
    <property type="match status" value="1"/>
</dbReference>